<reference evidence="2" key="1">
    <citation type="submission" date="2021-01" db="EMBL/GenBank/DDBJ databases">
        <authorList>
            <person name="Corre E."/>
            <person name="Pelletier E."/>
            <person name="Niang G."/>
            <person name="Scheremetjew M."/>
            <person name="Finn R."/>
            <person name="Kale V."/>
            <person name="Holt S."/>
            <person name="Cochrane G."/>
            <person name="Meng A."/>
            <person name="Brown T."/>
            <person name="Cohen L."/>
        </authorList>
    </citation>
    <scope>NUCLEOTIDE SEQUENCE</scope>
    <source>
        <strain evidence="2">PLY429</strain>
    </source>
</reference>
<sequence>MPPSVMPPPRLGTPSTAAPPGPILEPLLLAVPMLPPASAPLAKRESNALFSLSTHEGRHTGMWSPCALPADSPAGAERTQLAPGRPHSHRRRQLNGNERKEKK</sequence>
<evidence type="ECO:0000313" key="2">
    <source>
        <dbReference type="EMBL" id="CAD9222998.1"/>
    </source>
</evidence>
<organism evidence="2">
    <name type="scientific">Tetraselmis chuii</name>
    <dbReference type="NCBI Taxonomy" id="63592"/>
    <lineage>
        <taxon>Eukaryota</taxon>
        <taxon>Viridiplantae</taxon>
        <taxon>Chlorophyta</taxon>
        <taxon>core chlorophytes</taxon>
        <taxon>Chlorodendrophyceae</taxon>
        <taxon>Chlorodendrales</taxon>
        <taxon>Chlorodendraceae</taxon>
        <taxon>Tetraselmis</taxon>
    </lineage>
</organism>
<evidence type="ECO:0000256" key="1">
    <source>
        <dbReference type="SAM" id="MobiDB-lite"/>
    </source>
</evidence>
<protein>
    <submittedName>
        <fullName evidence="2">Uncharacterized protein</fullName>
    </submittedName>
</protein>
<name>A0A7S1T6G4_9CHLO</name>
<gene>
    <name evidence="2" type="ORF">TCHU04912_LOCUS20852</name>
</gene>
<dbReference type="AlphaFoldDB" id="A0A7S1T6G4"/>
<dbReference type="EMBL" id="HBGG01040454">
    <property type="protein sequence ID" value="CAD9222998.1"/>
    <property type="molecule type" value="Transcribed_RNA"/>
</dbReference>
<accession>A0A7S1T6G4</accession>
<proteinExistence type="predicted"/>
<feature type="region of interest" description="Disordered" evidence="1">
    <location>
        <begin position="57"/>
        <end position="103"/>
    </location>
</feature>